<feature type="compositionally biased region" description="Polar residues" evidence="1">
    <location>
        <begin position="34"/>
        <end position="51"/>
    </location>
</feature>
<feature type="region of interest" description="Disordered" evidence="1">
    <location>
        <begin position="32"/>
        <end position="51"/>
    </location>
</feature>
<evidence type="ECO:0000313" key="2">
    <source>
        <dbReference type="EMBL" id="QLG74570.1"/>
    </source>
</evidence>
<protein>
    <submittedName>
        <fullName evidence="2">Uncharacterized protein</fullName>
    </submittedName>
</protein>
<name>A0A7H9B7Q5_ZYGMR</name>
<dbReference type="AlphaFoldDB" id="A0A7H9B7Q5"/>
<gene>
    <name evidence="2" type="ORF">HG535_0G04530</name>
</gene>
<reference evidence="2 3" key="1">
    <citation type="submission" date="2020-07" db="EMBL/GenBank/DDBJ databases">
        <title>The yeast mating-type switching endonuclease HO is a domesticated member of an unorthodox homing genetic element family.</title>
        <authorList>
            <person name="Coughlan A.Y."/>
            <person name="Lombardi L."/>
            <person name="Braun-Galleani S."/>
            <person name="Martos A.R."/>
            <person name="Galeote V."/>
            <person name="Bigey F."/>
            <person name="Dequin S."/>
            <person name="Byrne K.P."/>
            <person name="Wolfe K.H."/>
        </authorList>
    </citation>
    <scope>NUCLEOTIDE SEQUENCE [LARGE SCALE GENOMIC DNA]</scope>
    <source>
        <strain evidence="2 3">NRRL Y-6702</strain>
    </source>
</reference>
<proteinExistence type="predicted"/>
<dbReference type="Pfam" id="PF10224">
    <property type="entry name" value="DUF2205"/>
    <property type="match status" value="1"/>
</dbReference>
<dbReference type="EMBL" id="CP058610">
    <property type="protein sequence ID" value="QLG74570.1"/>
    <property type="molecule type" value="Genomic_DNA"/>
</dbReference>
<sequence>MGEDKAKVSDDSIMAIHNSSIAKTAGNNEVAVSEGNSRLSQVDESSPQVYNDSADTQETVNQANLYKETRLLRDTLDLLWNQTLEQRNMCEQLEKENAYLQEYISNLMTSSNVLDK</sequence>
<evidence type="ECO:0000256" key="1">
    <source>
        <dbReference type="SAM" id="MobiDB-lite"/>
    </source>
</evidence>
<accession>A0A7H9B7Q5</accession>
<dbReference type="KEGG" id="zmk:HG535_0G04530"/>
<dbReference type="RefSeq" id="XP_037146295.1">
    <property type="nucleotide sequence ID" value="XM_037290400.1"/>
</dbReference>
<dbReference type="Proteomes" id="UP000509704">
    <property type="component" value="Chromosome 7"/>
</dbReference>
<organism evidence="2 3">
    <name type="scientific">Zygotorulaspora mrakii</name>
    <name type="common">Zygosaccharomyces mrakii</name>
    <dbReference type="NCBI Taxonomy" id="42260"/>
    <lineage>
        <taxon>Eukaryota</taxon>
        <taxon>Fungi</taxon>
        <taxon>Dikarya</taxon>
        <taxon>Ascomycota</taxon>
        <taxon>Saccharomycotina</taxon>
        <taxon>Saccharomycetes</taxon>
        <taxon>Saccharomycetales</taxon>
        <taxon>Saccharomycetaceae</taxon>
        <taxon>Zygotorulaspora</taxon>
    </lineage>
</organism>
<dbReference type="GeneID" id="59238353"/>
<evidence type="ECO:0000313" key="3">
    <source>
        <dbReference type="Proteomes" id="UP000509704"/>
    </source>
</evidence>
<dbReference type="OrthoDB" id="2163284at2759"/>
<dbReference type="Gene3D" id="1.20.5.170">
    <property type="match status" value="1"/>
</dbReference>
<keyword evidence="3" id="KW-1185">Reference proteome</keyword>
<dbReference type="InterPro" id="IPR019357">
    <property type="entry name" value="SCOC"/>
</dbReference>